<evidence type="ECO:0008006" key="4">
    <source>
        <dbReference type="Google" id="ProtNLM"/>
    </source>
</evidence>
<organism evidence="2 3">
    <name type="scientific">Streptomyces polygonati</name>
    <dbReference type="NCBI Taxonomy" id="1617087"/>
    <lineage>
        <taxon>Bacteria</taxon>
        <taxon>Bacillati</taxon>
        <taxon>Actinomycetota</taxon>
        <taxon>Actinomycetes</taxon>
        <taxon>Kitasatosporales</taxon>
        <taxon>Streptomycetaceae</taxon>
        <taxon>Streptomyces</taxon>
    </lineage>
</organism>
<dbReference type="RefSeq" id="WP_386434431.1">
    <property type="nucleotide sequence ID" value="NZ_JBHSBB010000019.1"/>
</dbReference>
<protein>
    <recommendedName>
        <fullName evidence="4">Antitoxin</fullName>
    </recommendedName>
</protein>
<dbReference type="Proteomes" id="UP001595765">
    <property type="component" value="Unassembled WGS sequence"/>
</dbReference>
<proteinExistence type="predicted"/>
<evidence type="ECO:0000313" key="2">
    <source>
        <dbReference type="EMBL" id="MFC4035098.1"/>
    </source>
</evidence>
<keyword evidence="3" id="KW-1185">Reference proteome</keyword>
<reference evidence="3" key="1">
    <citation type="journal article" date="2019" name="Int. J. Syst. Evol. Microbiol.">
        <title>The Global Catalogue of Microorganisms (GCM) 10K type strain sequencing project: providing services to taxonomists for standard genome sequencing and annotation.</title>
        <authorList>
            <consortium name="The Broad Institute Genomics Platform"/>
            <consortium name="The Broad Institute Genome Sequencing Center for Infectious Disease"/>
            <person name="Wu L."/>
            <person name="Ma J."/>
        </authorList>
    </citation>
    <scope>NUCLEOTIDE SEQUENCE [LARGE SCALE GENOMIC DNA]</scope>
    <source>
        <strain evidence="3">CGMCC 4.7237</strain>
    </source>
</reference>
<evidence type="ECO:0000313" key="3">
    <source>
        <dbReference type="Proteomes" id="UP001595765"/>
    </source>
</evidence>
<accession>A0ABV8HVV3</accession>
<sequence>MSFMDTLKDKLGMSKDRTNDITRQHQDDVEPGNDKGGQNPESGMQDPKDAMDDRQDRGDGPA</sequence>
<gene>
    <name evidence="2" type="ORF">ACFO3J_27025</name>
</gene>
<name>A0ABV8HVV3_9ACTN</name>
<dbReference type="EMBL" id="JBHSBB010000019">
    <property type="protein sequence ID" value="MFC4035098.1"/>
    <property type="molecule type" value="Genomic_DNA"/>
</dbReference>
<feature type="compositionally biased region" description="Basic and acidic residues" evidence="1">
    <location>
        <begin position="46"/>
        <end position="62"/>
    </location>
</feature>
<comment type="caution">
    <text evidence="2">The sequence shown here is derived from an EMBL/GenBank/DDBJ whole genome shotgun (WGS) entry which is preliminary data.</text>
</comment>
<evidence type="ECO:0000256" key="1">
    <source>
        <dbReference type="SAM" id="MobiDB-lite"/>
    </source>
</evidence>
<feature type="region of interest" description="Disordered" evidence="1">
    <location>
        <begin position="1"/>
        <end position="62"/>
    </location>
</feature>
<feature type="compositionally biased region" description="Basic and acidic residues" evidence="1">
    <location>
        <begin position="1"/>
        <end position="28"/>
    </location>
</feature>